<comment type="function">
    <text evidence="11">Subunit R is required for both nuclease and ATPase activities, but not for modification.</text>
</comment>
<comment type="caution">
    <text evidence="14">The sequence shown here is derived from an EMBL/GenBank/DDBJ whole genome shotgun (WGS) entry which is preliminary data.</text>
</comment>
<evidence type="ECO:0000256" key="7">
    <source>
        <dbReference type="ARBA" id="ARBA00022759"/>
    </source>
</evidence>
<evidence type="ECO:0000256" key="2">
    <source>
        <dbReference type="ARBA" id="ARBA00008598"/>
    </source>
</evidence>
<dbReference type="Pfam" id="PF04313">
    <property type="entry name" value="HSDR_N"/>
    <property type="match status" value="1"/>
</dbReference>
<dbReference type="Pfam" id="PF22679">
    <property type="entry name" value="T1R_D3-like"/>
    <property type="match status" value="1"/>
</dbReference>
<dbReference type="InterPro" id="IPR051268">
    <property type="entry name" value="Type-I_R_enzyme_R_subunit"/>
</dbReference>
<evidence type="ECO:0000256" key="5">
    <source>
        <dbReference type="ARBA" id="ARBA00022741"/>
    </source>
</evidence>
<name>A0A2A5RI77_9LACT</name>
<dbReference type="CDD" id="cd18800">
    <property type="entry name" value="SF2_C_EcoR124I-like"/>
    <property type="match status" value="1"/>
</dbReference>
<protein>
    <recommendedName>
        <fullName evidence="11">Type I restriction enzyme endonuclease subunit</fullName>
        <shortName evidence="11">R protein</shortName>
        <ecNumber evidence="11">3.1.21.3</ecNumber>
    </recommendedName>
    <alternativeName>
        <fullName evidence="11">Type-1 restriction enzyme R protein</fullName>
    </alternativeName>
</protein>
<evidence type="ECO:0000256" key="8">
    <source>
        <dbReference type="ARBA" id="ARBA00022801"/>
    </source>
</evidence>
<dbReference type="EC" id="3.1.21.3" evidence="11"/>
<comment type="subunit">
    <text evidence="3 11">The type I restriction/modification system is composed of three polypeptides R, M and S.</text>
</comment>
<dbReference type="InterPro" id="IPR004473">
    <property type="entry name" value="Restrct_endonuc_typeI_HsdR"/>
</dbReference>
<dbReference type="GO" id="GO:0005524">
    <property type="term" value="F:ATP binding"/>
    <property type="evidence" value="ECO:0007669"/>
    <property type="project" value="UniProtKB-KW"/>
</dbReference>
<dbReference type="InterPro" id="IPR007409">
    <property type="entry name" value="Restrct_endonuc_type1_HsdR_N"/>
</dbReference>
<keyword evidence="5 11" id="KW-0547">Nucleotide-binding</keyword>
<evidence type="ECO:0000256" key="3">
    <source>
        <dbReference type="ARBA" id="ARBA00011296"/>
    </source>
</evidence>
<keyword evidence="6 11" id="KW-0680">Restriction system</keyword>
<evidence type="ECO:0000256" key="1">
    <source>
        <dbReference type="ARBA" id="ARBA00000851"/>
    </source>
</evidence>
<dbReference type="EMBL" id="JXJU01000025">
    <property type="protein sequence ID" value="PCR98749.1"/>
    <property type="molecule type" value="Genomic_DNA"/>
</dbReference>
<comment type="catalytic activity">
    <reaction evidence="1 11">
        <text>Endonucleolytic cleavage of DNA to give random double-stranded fragments with terminal 5'-phosphates, ATP is simultaneously hydrolyzed.</text>
        <dbReference type="EC" id="3.1.21.3"/>
    </reaction>
</comment>
<evidence type="ECO:0000256" key="11">
    <source>
        <dbReference type="RuleBase" id="RU364115"/>
    </source>
</evidence>
<dbReference type="NCBIfam" id="TIGR00348">
    <property type="entry name" value="hsdR"/>
    <property type="match status" value="1"/>
</dbReference>
<dbReference type="GO" id="GO:0003677">
    <property type="term" value="F:DNA binding"/>
    <property type="evidence" value="ECO:0007669"/>
    <property type="project" value="UniProtKB-KW"/>
</dbReference>
<keyword evidence="15" id="KW-1185">Reference proteome</keyword>
<keyword evidence="12" id="KW-0175">Coiled coil</keyword>
<keyword evidence="4" id="KW-0540">Nuclease</keyword>
<dbReference type="AlphaFoldDB" id="A0A2A5RI77"/>
<dbReference type="GO" id="GO:0009035">
    <property type="term" value="F:type I site-specific deoxyribonuclease activity"/>
    <property type="evidence" value="ECO:0007669"/>
    <property type="project" value="UniProtKB-EC"/>
</dbReference>
<keyword evidence="8 11" id="KW-0378">Hydrolase</keyword>
<dbReference type="PANTHER" id="PTHR30195:SF16">
    <property type="entry name" value="TYPE I RESTRICTION ENZYME ENDONUCLEASE SUBUNIT"/>
    <property type="match status" value="1"/>
</dbReference>
<dbReference type="InterPro" id="IPR014001">
    <property type="entry name" value="Helicase_ATP-bd"/>
</dbReference>
<feature type="coiled-coil region" evidence="12">
    <location>
        <begin position="914"/>
        <end position="941"/>
    </location>
</feature>
<dbReference type="STRING" id="1291764.GCA_001311235_03078"/>
<dbReference type="OrthoDB" id="9758243at2"/>
<reference evidence="14 15" key="1">
    <citation type="submission" date="2014-12" db="EMBL/GenBank/DDBJ databases">
        <title>Draft genome sequences of 10 type strains of Lactococcus.</title>
        <authorList>
            <person name="Sun Z."/>
            <person name="Zhong Z."/>
            <person name="Liu W."/>
            <person name="Zhang W."/>
            <person name="Zhang H."/>
        </authorList>
    </citation>
    <scope>NUCLEOTIDE SEQUENCE [LARGE SCALE GENOMIC DNA]</scope>
    <source>
        <strain evidence="14 15">JCM 16395</strain>
    </source>
</reference>
<dbReference type="GO" id="GO:0009307">
    <property type="term" value="P:DNA restriction-modification system"/>
    <property type="evidence" value="ECO:0007669"/>
    <property type="project" value="UniProtKB-KW"/>
</dbReference>
<accession>A0A2A5RI77</accession>
<gene>
    <name evidence="14" type="ORF">RT41_GL000929</name>
</gene>
<dbReference type="PANTHER" id="PTHR30195">
    <property type="entry name" value="TYPE I SITE-SPECIFIC DEOXYRIBONUCLEASE PROTEIN SUBUNIT M AND R"/>
    <property type="match status" value="1"/>
</dbReference>
<dbReference type="CDD" id="cd22332">
    <property type="entry name" value="HsdR_N"/>
    <property type="match status" value="1"/>
</dbReference>
<sequence length="1023" mass="117734">MTSELDIENHLIQILSEQENQWRYRPDLTSEAALWENFRGHLNRLNLAILEGEVLTDIEFNRVRAEFGRLTSTPFSAAQWLRGENGVAQIGLERENGDQLSLEAFRNRDVAGGTSSYEVVHQVVPDTDHKTRGDVSLLMNGIPIIHMELKNESAKDGFMQAFDQIKRYAIEDGFFNGIYGATQLFIISNKVDTRYFARPSQNTVEAYDRMKKFLFNWRKADNTPVPDLFDFAREVLKIPGAHELISQYTILVDDQKSQKYLMVLRPYQIHAIKKIREQAGKHEGGYIWHATGSGKTITSFVATKLLAQNSVGVDRTVMVVDRTDLDAQTQDEFTKFASEFHTGQTSGNSVSNTLIVGIKNQRELRDSLLSKKNNNTILVTTIQKLSAAIRAAQKESEAEGTNRFEKLRKEHIVFIVDEAHRAVSDEEMKHIKKELPQSTWFGLTGTPIFEQNKKQENGAYARTTEVQYGPLLHAYTTKNAMDDEAVLGFNVEYHSLLTDGEQEELISRINDDVVPEEKLAQEDLMTSEVYENDQHITALLHKIFDYQSFYKKFKFEKGMPTMSAILTTHSIKQAKAIYAKLQELRAEDKLFSGRPLKDHQPMLDTAFPRVAITFSSNPNQLDKNETDEVLAQIMADYSLQFGTHPYQDEKLYNQNINKRLARKEKQYQKDGQWLDLVIVVDRLLTGFDSPTIQTLYVDREMNYQKLLQAFSRTNRIYPGKESGTIVTFRKPETMKENVEKTFILFSNEKRKEEVLLPKEYCVVKEDFFTDRDNYQQAAQARAENPHDVKAIAAQVAAFQKLEKTAKALKSYDAYEEEEDAFKPMLEEFTQYRGEVENLKASLKELVDEDDAGIDWEDILSDIRFSSDLSANRLDQVDSYFINQLLKRLQSDDSESKAQFYREIEKKAPAIKAMYEGLGQQIEAEENEVDVVELKNEAIQAQITALLLDLSDTYGFKLDSLRMAEREYHADKPIPYLNQMMDEMNLDKASFEALTGEKYRRRTTVINEKLKSIFEIIQTWKEEL</sequence>
<dbReference type="RefSeq" id="WP_054639983.1">
    <property type="nucleotide sequence ID" value="NZ_BBAL01000020.1"/>
</dbReference>
<dbReference type="Gene3D" id="3.90.1570.50">
    <property type="match status" value="1"/>
</dbReference>
<feature type="domain" description="Helicase ATP-binding" evidence="13">
    <location>
        <begin position="276"/>
        <end position="465"/>
    </location>
</feature>
<keyword evidence="10 11" id="KW-0238">DNA-binding</keyword>
<evidence type="ECO:0000256" key="9">
    <source>
        <dbReference type="ARBA" id="ARBA00022840"/>
    </source>
</evidence>
<evidence type="ECO:0000256" key="12">
    <source>
        <dbReference type="SAM" id="Coils"/>
    </source>
</evidence>
<evidence type="ECO:0000256" key="4">
    <source>
        <dbReference type="ARBA" id="ARBA00022722"/>
    </source>
</evidence>
<keyword evidence="9 11" id="KW-0067">ATP-binding</keyword>
<evidence type="ECO:0000313" key="15">
    <source>
        <dbReference type="Proteomes" id="UP000218181"/>
    </source>
</evidence>
<dbReference type="SMART" id="SM00487">
    <property type="entry name" value="DEXDc"/>
    <property type="match status" value="1"/>
</dbReference>
<dbReference type="InterPro" id="IPR027417">
    <property type="entry name" value="P-loop_NTPase"/>
</dbReference>
<dbReference type="PROSITE" id="PS51192">
    <property type="entry name" value="HELICASE_ATP_BIND_1"/>
    <property type="match status" value="1"/>
</dbReference>
<evidence type="ECO:0000313" key="14">
    <source>
        <dbReference type="EMBL" id="PCR98749.1"/>
    </source>
</evidence>
<dbReference type="Proteomes" id="UP000218181">
    <property type="component" value="Unassembled WGS sequence"/>
</dbReference>
<keyword evidence="7" id="KW-0255">Endonuclease</keyword>
<comment type="similarity">
    <text evidence="2 11">Belongs to the HsdR family.</text>
</comment>
<dbReference type="InterPro" id="IPR040980">
    <property type="entry name" value="SWI2_SNF2"/>
</dbReference>
<dbReference type="InterPro" id="IPR055180">
    <property type="entry name" value="HsdR_RecA-like_helicase_dom_2"/>
</dbReference>
<evidence type="ECO:0000256" key="10">
    <source>
        <dbReference type="ARBA" id="ARBA00023125"/>
    </source>
</evidence>
<evidence type="ECO:0000259" key="13">
    <source>
        <dbReference type="PROSITE" id="PS51192"/>
    </source>
</evidence>
<dbReference type="Gene3D" id="3.40.50.300">
    <property type="entry name" value="P-loop containing nucleotide triphosphate hydrolases"/>
    <property type="match status" value="2"/>
</dbReference>
<dbReference type="Pfam" id="PF18766">
    <property type="entry name" value="SWI2_SNF2"/>
    <property type="match status" value="1"/>
</dbReference>
<evidence type="ECO:0000256" key="6">
    <source>
        <dbReference type="ARBA" id="ARBA00022747"/>
    </source>
</evidence>
<organism evidence="14 15">
    <name type="scientific">Lactococcus fujiensis JCM 16395</name>
    <dbReference type="NCBI Taxonomy" id="1291764"/>
    <lineage>
        <taxon>Bacteria</taxon>
        <taxon>Bacillati</taxon>
        <taxon>Bacillota</taxon>
        <taxon>Bacilli</taxon>
        <taxon>Lactobacillales</taxon>
        <taxon>Streptococcaceae</taxon>
        <taxon>Lactococcus</taxon>
    </lineage>
</organism>
<proteinExistence type="inferred from homology"/>
<dbReference type="SUPFAM" id="SSF52540">
    <property type="entry name" value="P-loop containing nucleoside triphosphate hydrolases"/>
    <property type="match status" value="2"/>
</dbReference>